<gene>
    <name evidence="1" type="ORF">AGERDE_LOCUS7864</name>
</gene>
<organism evidence="1 2">
    <name type="scientific">Ambispora gerdemannii</name>
    <dbReference type="NCBI Taxonomy" id="144530"/>
    <lineage>
        <taxon>Eukaryota</taxon>
        <taxon>Fungi</taxon>
        <taxon>Fungi incertae sedis</taxon>
        <taxon>Mucoromycota</taxon>
        <taxon>Glomeromycotina</taxon>
        <taxon>Glomeromycetes</taxon>
        <taxon>Archaeosporales</taxon>
        <taxon>Ambisporaceae</taxon>
        <taxon>Ambispora</taxon>
    </lineage>
</organism>
<reference evidence="1" key="1">
    <citation type="submission" date="2021-06" db="EMBL/GenBank/DDBJ databases">
        <authorList>
            <person name="Kallberg Y."/>
            <person name="Tangrot J."/>
            <person name="Rosling A."/>
        </authorList>
    </citation>
    <scope>NUCLEOTIDE SEQUENCE</scope>
    <source>
        <strain evidence="1">MT106</strain>
    </source>
</reference>
<protein>
    <submittedName>
        <fullName evidence="1">138_t:CDS:1</fullName>
    </submittedName>
</protein>
<accession>A0A9N9G2P5</accession>
<name>A0A9N9G2P5_9GLOM</name>
<dbReference type="Proteomes" id="UP000789831">
    <property type="component" value="Unassembled WGS sequence"/>
</dbReference>
<evidence type="ECO:0000313" key="2">
    <source>
        <dbReference type="Proteomes" id="UP000789831"/>
    </source>
</evidence>
<feature type="non-terminal residue" evidence="1">
    <location>
        <position position="68"/>
    </location>
</feature>
<sequence length="68" mass="7163">MSNTALPKSTSDQEVTGSAFLLFTEDKLARPYNLPGGPGIATTRQHASTLSISNAIASKNLLSKGEEQ</sequence>
<comment type="caution">
    <text evidence="1">The sequence shown here is derived from an EMBL/GenBank/DDBJ whole genome shotgun (WGS) entry which is preliminary data.</text>
</comment>
<keyword evidence="2" id="KW-1185">Reference proteome</keyword>
<evidence type="ECO:0000313" key="1">
    <source>
        <dbReference type="EMBL" id="CAG8575626.1"/>
    </source>
</evidence>
<proteinExistence type="predicted"/>
<dbReference type="AlphaFoldDB" id="A0A9N9G2P5"/>
<dbReference type="EMBL" id="CAJVPL010001527">
    <property type="protein sequence ID" value="CAG8575626.1"/>
    <property type="molecule type" value="Genomic_DNA"/>
</dbReference>